<dbReference type="EMBL" id="WIPF01000064">
    <property type="protein sequence ID" value="KAF3216236.1"/>
    <property type="molecule type" value="Genomic_DNA"/>
</dbReference>
<evidence type="ECO:0000313" key="3">
    <source>
        <dbReference type="EMBL" id="KAF3216236.1"/>
    </source>
</evidence>
<dbReference type="EMBL" id="WIWS01000002">
    <property type="protein sequence ID" value="KAF3229424.1"/>
    <property type="molecule type" value="Genomic_DNA"/>
</dbReference>
<evidence type="ECO:0000313" key="6">
    <source>
        <dbReference type="Proteomes" id="UP000479691"/>
    </source>
</evidence>
<name>A0A6G1MPL9_ORBOL</name>
<dbReference type="EMBL" id="WIWT01000042">
    <property type="protein sequence ID" value="KAF3209485.1"/>
    <property type="molecule type" value="Genomic_DNA"/>
</dbReference>
<proteinExistence type="predicted"/>
<dbReference type="Proteomes" id="UP000472727">
    <property type="component" value="Unassembled WGS sequence"/>
</dbReference>
<evidence type="ECO:0000313" key="4">
    <source>
        <dbReference type="EMBL" id="KAF3229424.1"/>
    </source>
</evidence>
<dbReference type="EMBL" id="JAABOE010000017">
    <property type="protein sequence ID" value="KAF3186444.1"/>
    <property type="molecule type" value="Genomic_DNA"/>
</dbReference>
<organism evidence="1 6">
    <name type="scientific">Orbilia oligospora</name>
    <name type="common">Nematode-trapping fungus</name>
    <name type="synonym">Arthrobotrys oligospora</name>
    <dbReference type="NCBI Taxonomy" id="2813651"/>
    <lineage>
        <taxon>Eukaryota</taxon>
        <taxon>Fungi</taxon>
        <taxon>Dikarya</taxon>
        <taxon>Ascomycota</taxon>
        <taxon>Pezizomycotina</taxon>
        <taxon>Orbiliomycetes</taxon>
        <taxon>Orbiliales</taxon>
        <taxon>Orbiliaceae</taxon>
        <taxon>Orbilia</taxon>
    </lineage>
</organism>
<dbReference type="AlphaFoldDB" id="A0A6G1MPL9"/>
<sequence length="104" mass="11325">MSSAEYKQRSWYIRWSVVEGGLASRYTTQPAASMLPLGSGLVPCARTKPDGYGACYISGDAVKRILGIGPNSILLLSCPLLIGYRVSYSLKFPPRGPLRPQLHP</sequence>
<accession>A0A6G1MPL9</accession>
<evidence type="ECO:0000313" key="2">
    <source>
        <dbReference type="EMBL" id="KAF3209485.1"/>
    </source>
</evidence>
<dbReference type="Proteomes" id="UP000614610">
    <property type="component" value="Unassembled WGS sequence"/>
</dbReference>
<evidence type="ECO:0000313" key="1">
    <source>
        <dbReference type="EMBL" id="KAF3186444.1"/>
    </source>
</evidence>
<evidence type="ECO:0000313" key="7">
    <source>
        <dbReference type="Proteomes" id="UP000483672"/>
    </source>
</evidence>
<evidence type="ECO:0000313" key="5">
    <source>
        <dbReference type="Proteomes" id="UP000472727"/>
    </source>
</evidence>
<protein>
    <submittedName>
        <fullName evidence="1">Uncharacterized protein</fullName>
    </submittedName>
</protein>
<dbReference type="Proteomes" id="UP000479691">
    <property type="component" value="Unassembled WGS sequence"/>
</dbReference>
<gene>
    <name evidence="4" type="ORF">TWF106_004341</name>
    <name evidence="3" type="ORF">TWF191_009065</name>
    <name evidence="2" type="ORF">TWF679_007310</name>
    <name evidence="1" type="ORF">TWF788_003304</name>
</gene>
<dbReference type="Proteomes" id="UP000483672">
    <property type="component" value="Unassembled WGS sequence"/>
</dbReference>
<comment type="caution">
    <text evidence="1">The sequence shown here is derived from an EMBL/GenBank/DDBJ whole genome shotgun (WGS) entry which is preliminary data.</text>
</comment>
<reference evidence="5 6" key="1">
    <citation type="submission" date="2019-06" db="EMBL/GenBank/DDBJ databases">
        <authorList>
            <person name="Palmer J.M."/>
        </authorList>
    </citation>
    <scope>NUCLEOTIDE SEQUENCE [LARGE SCALE GENOMIC DNA]</scope>
    <source>
        <strain evidence="4 5">TWF106</strain>
        <strain evidence="3 7">TWF191</strain>
        <strain evidence="2">TWF679</strain>
        <strain evidence="1 6">TWF788</strain>
    </source>
</reference>